<name>A0AAN4ZY53_9RHOB</name>
<evidence type="ECO:0000313" key="4">
    <source>
        <dbReference type="Proteomes" id="UP000199541"/>
    </source>
</evidence>
<proteinExistence type="predicted"/>
<dbReference type="Proteomes" id="UP000199541">
    <property type="component" value="Unassembled WGS sequence"/>
</dbReference>
<feature type="signal peptide" evidence="1">
    <location>
        <begin position="1"/>
        <end position="18"/>
    </location>
</feature>
<dbReference type="Proteomes" id="UP000634647">
    <property type="component" value="Unassembled WGS sequence"/>
</dbReference>
<protein>
    <recommendedName>
        <fullName evidence="6">Lipoprotein</fullName>
    </recommendedName>
</protein>
<evidence type="ECO:0000313" key="5">
    <source>
        <dbReference type="Proteomes" id="UP000634647"/>
    </source>
</evidence>
<reference evidence="2" key="3">
    <citation type="submission" date="2023-06" db="EMBL/GenBank/DDBJ databases">
        <authorList>
            <person name="Sun Q."/>
            <person name="Zhou Y."/>
        </authorList>
    </citation>
    <scope>NUCLEOTIDE SEQUENCE</scope>
    <source>
        <strain evidence="2">CGMCC 1.10859</strain>
    </source>
</reference>
<organism evidence="2 5">
    <name type="scientific">Allgaiera indica</name>
    <dbReference type="NCBI Taxonomy" id="765699"/>
    <lineage>
        <taxon>Bacteria</taxon>
        <taxon>Pseudomonadati</taxon>
        <taxon>Pseudomonadota</taxon>
        <taxon>Alphaproteobacteria</taxon>
        <taxon>Rhodobacterales</taxon>
        <taxon>Paracoccaceae</taxon>
        <taxon>Allgaiera</taxon>
    </lineage>
</organism>
<evidence type="ECO:0000256" key="1">
    <source>
        <dbReference type="SAM" id="SignalP"/>
    </source>
</evidence>
<evidence type="ECO:0000313" key="3">
    <source>
        <dbReference type="EMBL" id="SDW22126.1"/>
    </source>
</evidence>
<dbReference type="EMBL" id="FNOB01000002">
    <property type="protein sequence ID" value="SDW22126.1"/>
    <property type="molecule type" value="Genomic_DNA"/>
</dbReference>
<dbReference type="PROSITE" id="PS51257">
    <property type="entry name" value="PROKAR_LIPOPROTEIN"/>
    <property type="match status" value="1"/>
</dbReference>
<accession>A0AAN4ZY53</accession>
<evidence type="ECO:0008006" key="6">
    <source>
        <dbReference type="Google" id="ProtNLM"/>
    </source>
</evidence>
<gene>
    <name evidence="2" type="ORF">GCM10008024_07620</name>
    <name evidence="3" type="ORF">SAMN05444006_102114</name>
</gene>
<evidence type="ECO:0000313" key="2">
    <source>
        <dbReference type="EMBL" id="GHD99599.1"/>
    </source>
</evidence>
<keyword evidence="1" id="KW-0732">Signal</keyword>
<dbReference type="RefSeq" id="WP_051645967.1">
    <property type="nucleotide sequence ID" value="NZ_BNAB01000002.1"/>
</dbReference>
<dbReference type="AlphaFoldDB" id="A0AAN4ZY53"/>
<feature type="chain" id="PRO_5042823913" description="Lipoprotein" evidence="1">
    <location>
        <begin position="19"/>
        <end position="139"/>
    </location>
</feature>
<comment type="caution">
    <text evidence="2">The sequence shown here is derived from an EMBL/GenBank/DDBJ whole genome shotgun (WGS) entry which is preliminary data.</text>
</comment>
<dbReference type="EMBL" id="BNAB01000002">
    <property type="protein sequence ID" value="GHD99599.1"/>
    <property type="molecule type" value="Genomic_DNA"/>
</dbReference>
<reference evidence="3 4" key="2">
    <citation type="submission" date="2016-10" db="EMBL/GenBank/DDBJ databases">
        <authorList>
            <person name="Varghese N."/>
            <person name="Submissions S."/>
        </authorList>
    </citation>
    <scope>NUCLEOTIDE SEQUENCE [LARGE SCALE GENOMIC DNA]</scope>
    <source>
        <strain evidence="3 4">DSM 24802</strain>
    </source>
</reference>
<sequence length="139" mass="14239">MRLAALAILAVGSLAACSQPQQPRAEAPGAYLSTNSLWVRSTGPGSFRVDPGPGPADGANAYWCAAGEYAANVLGQGSSTVIYRTSAPPRAPGKGVDFSLSPAGAQPSGVISILKRHRGFRVGQITGSFCPGRVMLPWG</sequence>
<reference evidence="2" key="1">
    <citation type="journal article" date="2014" name="Int. J. Syst. Evol. Microbiol.">
        <title>Complete genome sequence of Corynebacterium casei LMG S-19264T (=DSM 44701T), isolated from a smear-ripened cheese.</title>
        <authorList>
            <consortium name="US DOE Joint Genome Institute (JGI-PGF)"/>
            <person name="Walter F."/>
            <person name="Albersmeier A."/>
            <person name="Kalinowski J."/>
            <person name="Ruckert C."/>
        </authorList>
    </citation>
    <scope>NUCLEOTIDE SEQUENCE</scope>
    <source>
        <strain evidence="2">CGMCC 1.10859</strain>
    </source>
</reference>
<keyword evidence="4" id="KW-1185">Reference proteome</keyword>